<dbReference type="Pfam" id="PF08401">
    <property type="entry name" value="ArdcN"/>
    <property type="match status" value="1"/>
</dbReference>
<organism evidence="4 5">
    <name type="scientific">Roseiconus nitratireducens</name>
    <dbReference type="NCBI Taxonomy" id="2605748"/>
    <lineage>
        <taxon>Bacteria</taxon>
        <taxon>Pseudomonadati</taxon>
        <taxon>Planctomycetota</taxon>
        <taxon>Planctomycetia</taxon>
        <taxon>Pirellulales</taxon>
        <taxon>Pirellulaceae</taxon>
        <taxon>Roseiconus</taxon>
    </lineage>
</organism>
<dbReference type="InterPro" id="IPR041459">
    <property type="entry name" value="MPTase-PolyVal"/>
</dbReference>
<dbReference type="GO" id="GO:0003697">
    <property type="term" value="F:single-stranded DNA binding"/>
    <property type="evidence" value="ECO:0007669"/>
    <property type="project" value="InterPro"/>
</dbReference>
<feature type="region of interest" description="Disordered" evidence="1">
    <location>
        <begin position="308"/>
        <end position="327"/>
    </location>
</feature>
<dbReference type="Proteomes" id="UP000324479">
    <property type="component" value="Unassembled WGS sequence"/>
</dbReference>
<evidence type="ECO:0000256" key="1">
    <source>
        <dbReference type="SAM" id="MobiDB-lite"/>
    </source>
</evidence>
<accession>A0A5M6CTK4</accession>
<dbReference type="AlphaFoldDB" id="A0A5M6CTK4"/>
<reference evidence="4 5" key="1">
    <citation type="submission" date="2019-08" db="EMBL/GenBank/DDBJ databases">
        <authorList>
            <person name="Dhanesh K."/>
            <person name="Kumar G."/>
            <person name="Sasikala C."/>
            <person name="Venkata Ramana C."/>
        </authorList>
    </citation>
    <scope>NUCLEOTIDE SEQUENCE [LARGE SCALE GENOMIC DNA]</scope>
    <source>
        <strain evidence="4 5">JC645</strain>
    </source>
</reference>
<evidence type="ECO:0000259" key="3">
    <source>
        <dbReference type="Pfam" id="PF18818"/>
    </source>
</evidence>
<feature type="domain" description="Polyvalent protein metallopeptidase" evidence="3">
    <location>
        <begin position="171"/>
        <end position="292"/>
    </location>
</feature>
<keyword evidence="5" id="KW-1185">Reference proteome</keyword>
<evidence type="ECO:0000313" key="4">
    <source>
        <dbReference type="EMBL" id="KAA5538587.1"/>
    </source>
</evidence>
<dbReference type="EMBL" id="VWOX01000029">
    <property type="protein sequence ID" value="KAA5538587.1"/>
    <property type="molecule type" value="Genomic_DNA"/>
</dbReference>
<evidence type="ECO:0000313" key="5">
    <source>
        <dbReference type="Proteomes" id="UP000324479"/>
    </source>
</evidence>
<sequence length="327" mass="36944">MLTPACSLYFTHSRGAAAMRSQNDIRQDITNSIIESLSNGSLPPWRKPWSDDPNSPGLHTSLSTGAVYRGINQLILQCSAAKQNFQSKWWGTFKQIQFNGASVRKGQKATKIVLWKPIKRSRIDENGKETDDSFMVMREFSVFNAEQTTGLDQFRVGHTKPNLDSEIRYQHADEVIEATGATINYGGNRAFYRRSDDTITMPFRHQFESPESFYETLLHELVHWGVTRSDFERKQTKETYAFEELVAELGASFLMGAFSISTTATTENSASYLKQWLSAMANDSTYIFKASALSSKVVDQHILSFSRDAEDAPEARNQPVLARSKSY</sequence>
<evidence type="ECO:0000259" key="2">
    <source>
        <dbReference type="Pfam" id="PF08401"/>
    </source>
</evidence>
<dbReference type="InterPro" id="IPR013610">
    <property type="entry name" value="ArdC_N"/>
</dbReference>
<dbReference type="PIRSF" id="PIRSF037112">
    <property type="entry name" value="Antirestriction_ArdC"/>
    <property type="match status" value="1"/>
</dbReference>
<comment type="caution">
    <text evidence="4">The sequence shown here is derived from an EMBL/GenBank/DDBJ whole genome shotgun (WGS) entry which is preliminary data.</text>
</comment>
<dbReference type="Pfam" id="PF18818">
    <property type="entry name" value="MPTase-PolyVal"/>
    <property type="match status" value="1"/>
</dbReference>
<protein>
    <submittedName>
        <fullName evidence="4">DUF1738 domain-containing protein</fullName>
    </submittedName>
</protein>
<name>A0A5M6CTK4_9BACT</name>
<feature type="domain" description="N-terminal" evidence="2">
    <location>
        <begin position="23"/>
        <end position="143"/>
    </location>
</feature>
<gene>
    <name evidence="4" type="ORF">FYK55_27250</name>
</gene>
<dbReference type="InterPro" id="IPR017113">
    <property type="entry name" value="Antirestriction_ArdC"/>
</dbReference>
<proteinExistence type="predicted"/>